<dbReference type="Gene3D" id="2.60.40.150">
    <property type="entry name" value="C2 domain"/>
    <property type="match status" value="3"/>
</dbReference>
<keyword evidence="7 12" id="KW-1133">Transmembrane helix</keyword>
<dbReference type="InterPro" id="IPR051634">
    <property type="entry name" value="Extended_Synaptotagmin"/>
</dbReference>
<comment type="caution">
    <text evidence="15">The sequence shown here is derived from an EMBL/GenBank/DDBJ whole genome shotgun (WGS) entry which is preliminary data.</text>
</comment>
<keyword evidence="8" id="KW-0445">Lipid transport</keyword>
<organism evidence="15 16">
    <name type="scientific">Zophobas morio</name>
    <dbReference type="NCBI Taxonomy" id="2755281"/>
    <lineage>
        <taxon>Eukaryota</taxon>
        <taxon>Metazoa</taxon>
        <taxon>Ecdysozoa</taxon>
        <taxon>Arthropoda</taxon>
        <taxon>Hexapoda</taxon>
        <taxon>Insecta</taxon>
        <taxon>Pterygota</taxon>
        <taxon>Neoptera</taxon>
        <taxon>Endopterygota</taxon>
        <taxon>Coleoptera</taxon>
        <taxon>Polyphaga</taxon>
        <taxon>Cucujiformia</taxon>
        <taxon>Tenebrionidae</taxon>
        <taxon>Zophobas</taxon>
    </lineage>
</organism>
<dbReference type="CDD" id="cd04030">
    <property type="entry name" value="C2C_KIAA1228"/>
    <property type="match status" value="1"/>
</dbReference>
<feature type="compositionally biased region" description="Basic and acidic residues" evidence="11">
    <location>
        <begin position="597"/>
        <end position="609"/>
    </location>
</feature>
<feature type="domain" description="C2" evidence="13">
    <location>
        <begin position="653"/>
        <end position="776"/>
    </location>
</feature>
<keyword evidence="2" id="KW-0813">Transport</keyword>
<evidence type="ECO:0000256" key="11">
    <source>
        <dbReference type="SAM" id="MobiDB-lite"/>
    </source>
</evidence>
<dbReference type="SMART" id="SM00239">
    <property type="entry name" value="C2"/>
    <property type="match status" value="3"/>
</dbReference>
<keyword evidence="10 12" id="KW-0472">Membrane</keyword>
<dbReference type="EMBL" id="JALNTZ010000004">
    <property type="protein sequence ID" value="KAJ3653267.1"/>
    <property type="molecule type" value="Genomic_DNA"/>
</dbReference>
<evidence type="ECO:0000256" key="4">
    <source>
        <dbReference type="ARBA" id="ARBA00022723"/>
    </source>
</evidence>
<dbReference type="Pfam" id="PF00168">
    <property type="entry name" value="C2"/>
    <property type="match status" value="3"/>
</dbReference>
<dbReference type="CDD" id="cd04024">
    <property type="entry name" value="C2A_Synaptotagmin-like"/>
    <property type="match status" value="1"/>
</dbReference>
<evidence type="ECO:0000259" key="14">
    <source>
        <dbReference type="PROSITE" id="PS51847"/>
    </source>
</evidence>
<evidence type="ECO:0008006" key="17">
    <source>
        <dbReference type="Google" id="ProtNLM"/>
    </source>
</evidence>
<dbReference type="GO" id="GO:0061817">
    <property type="term" value="P:endoplasmic reticulum-plasma membrane tethering"/>
    <property type="evidence" value="ECO:0007669"/>
    <property type="project" value="InterPro"/>
</dbReference>
<reference evidence="15" key="1">
    <citation type="journal article" date="2023" name="G3 (Bethesda)">
        <title>Whole genome assemblies of Zophobas morio and Tenebrio molitor.</title>
        <authorList>
            <person name="Kaur S."/>
            <person name="Stinson S.A."/>
            <person name="diCenzo G.C."/>
        </authorList>
    </citation>
    <scope>NUCLEOTIDE SEQUENCE</scope>
    <source>
        <strain evidence="15">QUZm001</strain>
    </source>
</reference>
<dbReference type="InterPro" id="IPR035892">
    <property type="entry name" value="C2_domain_sf"/>
</dbReference>
<feature type="domain" description="SMP-LTD" evidence="14">
    <location>
        <begin position="99"/>
        <end position="278"/>
    </location>
</feature>
<comment type="subcellular location">
    <subcellularLocation>
        <location evidence="1">Membrane</location>
    </subcellularLocation>
</comment>
<evidence type="ECO:0000256" key="2">
    <source>
        <dbReference type="ARBA" id="ARBA00022448"/>
    </source>
</evidence>
<dbReference type="InterPro" id="IPR000008">
    <property type="entry name" value="C2_dom"/>
</dbReference>
<feature type="transmembrane region" description="Helical" evidence="12">
    <location>
        <begin position="34"/>
        <end position="57"/>
    </location>
</feature>
<keyword evidence="3 12" id="KW-0812">Transmembrane</keyword>
<keyword evidence="5" id="KW-0677">Repeat</keyword>
<protein>
    <recommendedName>
        <fullName evidence="17">Extended synaptotagmin-2</fullName>
    </recommendedName>
</protein>
<dbReference type="InterPro" id="IPR031468">
    <property type="entry name" value="SMP_LBD"/>
</dbReference>
<dbReference type="GO" id="GO:0006869">
    <property type="term" value="P:lipid transport"/>
    <property type="evidence" value="ECO:0007669"/>
    <property type="project" value="UniProtKB-KW"/>
</dbReference>
<dbReference type="Pfam" id="PF17047">
    <property type="entry name" value="SMP_LBD"/>
    <property type="match status" value="1"/>
</dbReference>
<dbReference type="FunFam" id="2.60.40.150:FF:000093">
    <property type="entry name" value="Extended synaptotagmin 3"/>
    <property type="match status" value="1"/>
</dbReference>
<dbReference type="AlphaFoldDB" id="A0AA38IBM7"/>
<evidence type="ECO:0000313" key="16">
    <source>
        <dbReference type="Proteomes" id="UP001168821"/>
    </source>
</evidence>
<dbReference type="GO" id="GO:0005789">
    <property type="term" value="C:endoplasmic reticulum membrane"/>
    <property type="evidence" value="ECO:0007669"/>
    <property type="project" value="TreeGrafter"/>
</dbReference>
<dbReference type="FunFam" id="2.60.40.150:FF:000155">
    <property type="entry name" value="extended synaptotagmin-2 isoform X1"/>
    <property type="match status" value="1"/>
</dbReference>
<evidence type="ECO:0000256" key="1">
    <source>
        <dbReference type="ARBA" id="ARBA00004370"/>
    </source>
</evidence>
<feature type="region of interest" description="Disordered" evidence="11">
    <location>
        <begin position="564"/>
        <end position="614"/>
    </location>
</feature>
<evidence type="ECO:0000259" key="13">
    <source>
        <dbReference type="PROSITE" id="PS50004"/>
    </source>
</evidence>
<feature type="domain" description="C2" evidence="13">
    <location>
        <begin position="418"/>
        <end position="553"/>
    </location>
</feature>
<dbReference type="PROSITE" id="PS50004">
    <property type="entry name" value="C2"/>
    <property type="match status" value="3"/>
</dbReference>
<dbReference type="SUPFAM" id="SSF49562">
    <property type="entry name" value="C2 domain (Calcium/lipid-binding domain, CaLB)"/>
    <property type="match status" value="3"/>
</dbReference>
<dbReference type="PANTHER" id="PTHR45761">
    <property type="entry name" value="EXTENDED SYNAPTOTAGMIN-LIKE PROTEIN 2, ISOFORM C"/>
    <property type="match status" value="1"/>
</dbReference>
<evidence type="ECO:0000256" key="7">
    <source>
        <dbReference type="ARBA" id="ARBA00022989"/>
    </source>
</evidence>
<dbReference type="GO" id="GO:0005544">
    <property type="term" value="F:calcium-dependent phospholipid binding"/>
    <property type="evidence" value="ECO:0007669"/>
    <property type="project" value="TreeGrafter"/>
</dbReference>
<dbReference type="InterPro" id="IPR039010">
    <property type="entry name" value="Synaptotagmin_SMP"/>
</dbReference>
<evidence type="ECO:0000256" key="9">
    <source>
        <dbReference type="ARBA" id="ARBA00023121"/>
    </source>
</evidence>
<gene>
    <name evidence="15" type="ORF">Zmor_012527</name>
</gene>
<dbReference type="FunFam" id="2.60.40.150:FF:000158">
    <property type="entry name" value="extended synaptotagmin-2 isoform X4"/>
    <property type="match status" value="1"/>
</dbReference>
<keyword evidence="6" id="KW-0106">Calcium</keyword>
<dbReference type="GO" id="GO:0008429">
    <property type="term" value="F:phosphatidylethanolamine binding"/>
    <property type="evidence" value="ECO:0007669"/>
    <property type="project" value="TreeGrafter"/>
</dbReference>
<keyword evidence="16" id="KW-1185">Reference proteome</keyword>
<dbReference type="CDD" id="cd21670">
    <property type="entry name" value="SMP_ESyt"/>
    <property type="match status" value="1"/>
</dbReference>
<accession>A0AA38IBM7</accession>
<keyword evidence="9" id="KW-0446">Lipid-binding</keyword>
<evidence type="ECO:0000256" key="3">
    <source>
        <dbReference type="ARBA" id="ARBA00022692"/>
    </source>
</evidence>
<dbReference type="GO" id="GO:0031210">
    <property type="term" value="F:phosphatidylcholine binding"/>
    <property type="evidence" value="ECO:0007669"/>
    <property type="project" value="TreeGrafter"/>
</dbReference>
<evidence type="ECO:0000256" key="6">
    <source>
        <dbReference type="ARBA" id="ARBA00022837"/>
    </source>
</evidence>
<dbReference type="PROSITE" id="PS51847">
    <property type="entry name" value="SMP"/>
    <property type="match status" value="1"/>
</dbReference>
<dbReference type="CDD" id="cd04050">
    <property type="entry name" value="C2B_Synaptotagmin-like"/>
    <property type="match status" value="1"/>
</dbReference>
<dbReference type="GO" id="GO:0035091">
    <property type="term" value="F:phosphatidylinositol binding"/>
    <property type="evidence" value="ECO:0007669"/>
    <property type="project" value="TreeGrafter"/>
</dbReference>
<name>A0AA38IBM7_9CUCU</name>
<dbReference type="InterPro" id="IPR037749">
    <property type="entry name" value="Ext_Synaptotagmin_C2B"/>
</dbReference>
<dbReference type="Proteomes" id="UP001168821">
    <property type="component" value="Unassembled WGS sequence"/>
</dbReference>
<keyword evidence="4" id="KW-0479">Metal-binding</keyword>
<dbReference type="InterPro" id="IPR037752">
    <property type="entry name" value="C2C_KIAA1228"/>
</dbReference>
<dbReference type="GO" id="GO:0005509">
    <property type="term" value="F:calcium ion binding"/>
    <property type="evidence" value="ECO:0007669"/>
    <property type="project" value="TreeGrafter"/>
</dbReference>
<evidence type="ECO:0000256" key="5">
    <source>
        <dbReference type="ARBA" id="ARBA00022737"/>
    </source>
</evidence>
<evidence type="ECO:0000256" key="12">
    <source>
        <dbReference type="SAM" id="Phobius"/>
    </source>
</evidence>
<proteinExistence type="predicted"/>
<feature type="domain" description="C2" evidence="13">
    <location>
        <begin position="276"/>
        <end position="396"/>
    </location>
</feature>
<sequence length="786" mass="88558">MSVSKEEAMEKKTDTSGILSIIFSAVKKASVVGIVYLAGYMQWSVAWFIGPIVLFVIRDQWKKASDRKRTIAKAAALASEKDVVLARLGDLPAWVFFPDIERAEWLNRIIKQVWPNVNHYARDLIRDSIQPNLREALEAYKLTGFKFERIVLGTVPFRIGGVKVYDKNIARNEIVMDLDIFYAGDCDITFYLAGIKGGIRDFQLHGMLRVVMKPLITTIPLVGGLQVFFLNNPDIDFDLIGIADLLDMPGLSDILRRIVVETVASMMVLPNKFPIKLSDEVEAIELKAPEPEGVLRVHVVEAKHLMKKDIGMLGKGKSDPYAVITLGAQEFKTKVIDNSVDPKWDYWCEFNVLESDGQQLYVHLWDKDEASDDETLGRATVEVSNIVKKGQDDMWITLEQAKHGMVHLRLTWLTLSDDYSDLKAALEETQQLRITTMSTALLTIFIDSAKSLPQARASTKPDPYAVLKVGNTTQETNVLMRTIHPVWEQGFTFLVANPESDTLYLTIIDKKTTNDLGQITFNISKLSKKTRMEIHKEPFSLLKSGPESKIIWSMHLRVLKHAEPATDVDEEDTALQRSDSKVSTGSTVQEVPQTPDVKPEPIIEPKETLDDLPPNFDEATKVVTGQLAATPSSEGSDLVHRSPSITSSTGIHQLGRIQLTIRYSIQRQRLIVVVHKVANIPQKDQSDIPDPYVKLYLLPERAKDTKRKTQVIKDNCDPVFDETFEYVLSQGELHTKQLEVTVASQKQLFYGSGNVLGMVIIDCEKLNVNQPYTAWFDLCPESEYER</sequence>
<evidence type="ECO:0000256" key="8">
    <source>
        <dbReference type="ARBA" id="ARBA00023055"/>
    </source>
</evidence>
<evidence type="ECO:0000313" key="15">
    <source>
        <dbReference type="EMBL" id="KAJ3653267.1"/>
    </source>
</evidence>
<dbReference type="PANTHER" id="PTHR45761:SF1">
    <property type="entry name" value="EXTENDED SYNAPTOTAGMIN-LIKE PROTEIN 2, ISOFORM C"/>
    <property type="match status" value="1"/>
</dbReference>
<feature type="compositionally biased region" description="Polar residues" evidence="11">
    <location>
        <begin position="575"/>
        <end position="592"/>
    </location>
</feature>
<evidence type="ECO:0000256" key="10">
    <source>
        <dbReference type="ARBA" id="ARBA00023136"/>
    </source>
</evidence>